<evidence type="ECO:0000256" key="2">
    <source>
        <dbReference type="SAM" id="SignalP"/>
    </source>
</evidence>
<feature type="compositionally biased region" description="Polar residues" evidence="1">
    <location>
        <begin position="314"/>
        <end position="326"/>
    </location>
</feature>
<dbReference type="AlphaFoldDB" id="A0A142BCN3"/>
<reference evidence="3 4" key="1">
    <citation type="journal article" date="2016" name="Front. Microbiol.">
        <title>Genomic Insight into the Host-Endosymbiont Relationship of Endozoicomonas montiporae CL-33(T) with its Coral Host.</title>
        <authorList>
            <person name="Ding J.-Y."/>
            <person name="Shiu J.-H."/>
            <person name="Chen W.-M."/>
            <person name="Chiang Y.-R."/>
            <person name="Tang S.-L."/>
        </authorList>
    </citation>
    <scope>NUCLEOTIDE SEQUENCE [LARGE SCALE GENOMIC DNA]</scope>
    <source>
        <strain evidence="3 4">CL-33</strain>
    </source>
</reference>
<dbReference type="EMBL" id="CP013251">
    <property type="protein sequence ID" value="AMO56509.1"/>
    <property type="molecule type" value="Genomic_DNA"/>
</dbReference>
<dbReference type="KEGG" id="emp:EZMO1_2414"/>
<feature type="region of interest" description="Disordered" evidence="1">
    <location>
        <begin position="307"/>
        <end position="365"/>
    </location>
</feature>
<evidence type="ECO:0000256" key="1">
    <source>
        <dbReference type="SAM" id="MobiDB-lite"/>
    </source>
</evidence>
<evidence type="ECO:0000313" key="3">
    <source>
        <dbReference type="EMBL" id="AMO56509.1"/>
    </source>
</evidence>
<protein>
    <submittedName>
        <fullName evidence="3">Uncharacterized protein</fullName>
    </submittedName>
</protein>
<feature type="compositionally biased region" description="Polar residues" evidence="1">
    <location>
        <begin position="154"/>
        <end position="164"/>
    </location>
</feature>
<gene>
    <name evidence="3" type="ORF">EZMO1_2414</name>
</gene>
<feature type="region of interest" description="Disordered" evidence="1">
    <location>
        <begin position="145"/>
        <end position="164"/>
    </location>
</feature>
<dbReference type="PATRIC" id="fig|570277.3.peg.2595"/>
<name>A0A142BCN3_9GAMM</name>
<accession>A0A142BCN3</accession>
<sequence>MRMNNLLFLVIFSALLSEQAFARTFEFYAFHDLRFPNHVLISQEGYSEGFHKSIGQLSDLTGTKTASIETEKDTFRLKQHGLSRASELNGFAWHQIFSVDDSFVGYKFLVEIGGCVNSLVPEWLAAGLSAAVFLVDSMSSDKPVMPEDEISHAPISSRSGPGSAASDNTVYFTPYSGNGLSSPHQLTINPQGFYNNNNRPPEDNHHIHTRGNVCHHLDCKGKRCIEATDITGECHIPRDLQSVPSIAMAAGIGTWYTDIPDGKWPDIQLTNDELPWLGPHDADIAELLEGVTDFPDFLLTFQNAQAAGDKEDTSGSPDSLRSTTSEDPGFLSDDPLGTGKTNSSSEKDISQTENDGTTPLDGCAA</sequence>
<feature type="signal peptide" evidence="2">
    <location>
        <begin position="1"/>
        <end position="22"/>
    </location>
</feature>
<keyword evidence="2" id="KW-0732">Signal</keyword>
<dbReference type="Proteomes" id="UP000071065">
    <property type="component" value="Chromosome"/>
</dbReference>
<feature type="chain" id="PRO_5007493079" evidence="2">
    <location>
        <begin position="23"/>
        <end position="365"/>
    </location>
</feature>
<proteinExistence type="predicted"/>
<organism evidence="3 4">
    <name type="scientific">Endozoicomonas montiporae CL-33</name>
    <dbReference type="NCBI Taxonomy" id="570277"/>
    <lineage>
        <taxon>Bacteria</taxon>
        <taxon>Pseudomonadati</taxon>
        <taxon>Pseudomonadota</taxon>
        <taxon>Gammaproteobacteria</taxon>
        <taxon>Oceanospirillales</taxon>
        <taxon>Endozoicomonadaceae</taxon>
        <taxon>Endozoicomonas</taxon>
    </lineage>
</organism>
<evidence type="ECO:0000313" key="4">
    <source>
        <dbReference type="Proteomes" id="UP000071065"/>
    </source>
</evidence>